<dbReference type="Pfam" id="PF01040">
    <property type="entry name" value="UbiA"/>
    <property type="match status" value="1"/>
</dbReference>
<evidence type="ECO:0000256" key="6">
    <source>
        <dbReference type="SAM" id="Phobius"/>
    </source>
</evidence>
<comment type="subcellular location">
    <subcellularLocation>
        <location evidence="1">Membrane</location>
        <topology evidence="1">Multi-pass membrane protein</topology>
    </subcellularLocation>
</comment>
<dbReference type="Proteomes" id="UP000182063">
    <property type="component" value="Chromosome"/>
</dbReference>
<evidence type="ECO:0000256" key="1">
    <source>
        <dbReference type="ARBA" id="ARBA00004141"/>
    </source>
</evidence>
<evidence type="ECO:0008006" key="9">
    <source>
        <dbReference type="Google" id="ProtNLM"/>
    </source>
</evidence>
<organism evidence="7 8">
    <name type="scientific">Tardibacter chloracetimidivorans</name>
    <dbReference type="NCBI Taxonomy" id="1921510"/>
    <lineage>
        <taxon>Bacteria</taxon>
        <taxon>Pseudomonadati</taxon>
        <taxon>Pseudomonadota</taxon>
        <taxon>Alphaproteobacteria</taxon>
        <taxon>Sphingomonadales</taxon>
        <taxon>Sphingomonadaceae</taxon>
        <taxon>Tardibacter</taxon>
    </lineage>
</organism>
<reference evidence="8" key="1">
    <citation type="submission" date="2016-11" db="EMBL/GenBank/DDBJ databases">
        <title>Complete Genome Sequence of alachlor-degrading Sphingomonas sp. strain JJ-A5.</title>
        <authorList>
            <person name="Lee H."/>
            <person name="Ka J.-O."/>
        </authorList>
    </citation>
    <scope>NUCLEOTIDE SEQUENCE [LARGE SCALE GENOMIC DNA]</scope>
    <source>
        <strain evidence="8">JJ-A5</strain>
    </source>
</reference>
<evidence type="ECO:0000256" key="5">
    <source>
        <dbReference type="ARBA" id="ARBA00023136"/>
    </source>
</evidence>
<evidence type="ECO:0000313" key="8">
    <source>
        <dbReference type="Proteomes" id="UP000182063"/>
    </source>
</evidence>
<dbReference type="InterPro" id="IPR044878">
    <property type="entry name" value="UbiA_sf"/>
</dbReference>
<keyword evidence="5 6" id="KW-0472">Membrane</keyword>
<accession>A0A1L3ZRB6</accession>
<dbReference type="RefSeq" id="WP_072595726.1">
    <property type="nucleotide sequence ID" value="NZ_CP018221.1"/>
</dbReference>
<dbReference type="EMBL" id="CP018221">
    <property type="protein sequence ID" value="API58150.1"/>
    <property type="molecule type" value="Genomic_DNA"/>
</dbReference>
<protein>
    <recommendedName>
        <fullName evidence="9">Prenyltransferase</fullName>
    </recommendedName>
</protein>
<dbReference type="KEGG" id="sphj:BSL82_01580"/>
<keyword evidence="2" id="KW-1003">Cell membrane</keyword>
<name>A0A1L3ZRB6_9SPHN</name>
<sequence>MGIEFTEHPPRTERAGPADYLAIMRLDHATKHIFIVPGFALAVLLRPEHGEFRLYPIITGLVMAVLIASANYVINEYLDRDFDALHPTKSLRRAVQRQMDGRMVWLLWLALVVAGVGIALVTSKMMTAIALAFAAQGLAYNVPPIRTKDVPYLDVLSESVNNPLRLAIGWAMIDPGSLPPVSIIIAYWFGGAFLMGTKRLSEYREIVASHGAALLARYRKSFAGYDEVTLTASCLFYALLSVMAVSIFLVKYRIEYVLLLPALGLLFATYLALAMQPGSTAQKPERLFAERGLMRLVAVLVLLFVALTFVNIPGLAPLAEPHFVELRR</sequence>
<dbReference type="GO" id="GO:0016020">
    <property type="term" value="C:membrane"/>
    <property type="evidence" value="ECO:0007669"/>
    <property type="project" value="UniProtKB-SubCell"/>
</dbReference>
<evidence type="ECO:0000256" key="3">
    <source>
        <dbReference type="ARBA" id="ARBA00022692"/>
    </source>
</evidence>
<feature type="transmembrane region" description="Helical" evidence="6">
    <location>
        <begin position="256"/>
        <end position="275"/>
    </location>
</feature>
<keyword evidence="8" id="KW-1185">Reference proteome</keyword>
<feature type="transmembrane region" description="Helical" evidence="6">
    <location>
        <begin position="103"/>
        <end position="121"/>
    </location>
</feature>
<feature type="transmembrane region" description="Helical" evidence="6">
    <location>
        <begin position="166"/>
        <end position="189"/>
    </location>
</feature>
<feature type="transmembrane region" description="Helical" evidence="6">
    <location>
        <begin position="54"/>
        <end position="74"/>
    </location>
</feature>
<dbReference type="GO" id="GO:0016765">
    <property type="term" value="F:transferase activity, transferring alkyl or aryl (other than methyl) groups"/>
    <property type="evidence" value="ECO:0007669"/>
    <property type="project" value="InterPro"/>
</dbReference>
<evidence type="ECO:0000256" key="2">
    <source>
        <dbReference type="ARBA" id="ARBA00022475"/>
    </source>
</evidence>
<evidence type="ECO:0000313" key="7">
    <source>
        <dbReference type="EMBL" id="API58150.1"/>
    </source>
</evidence>
<proteinExistence type="predicted"/>
<keyword evidence="4 6" id="KW-1133">Transmembrane helix</keyword>
<dbReference type="AlphaFoldDB" id="A0A1L3ZRB6"/>
<feature type="transmembrane region" description="Helical" evidence="6">
    <location>
        <begin position="228"/>
        <end position="250"/>
    </location>
</feature>
<dbReference type="InterPro" id="IPR000537">
    <property type="entry name" value="UbiA_prenyltransferase"/>
</dbReference>
<feature type="transmembrane region" description="Helical" evidence="6">
    <location>
        <begin position="296"/>
        <end position="319"/>
    </location>
</feature>
<evidence type="ECO:0000256" key="4">
    <source>
        <dbReference type="ARBA" id="ARBA00022989"/>
    </source>
</evidence>
<keyword evidence="3 6" id="KW-0812">Transmembrane</keyword>
<dbReference type="OrthoDB" id="9803632at2"/>
<dbReference type="STRING" id="1921510.BSL82_01580"/>
<dbReference type="Gene3D" id="1.10.357.140">
    <property type="entry name" value="UbiA prenyltransferase"/>
    <property type="match status" value="1"/>
</dbReference>
<gene>
    <name evidence="7" type="ORF">BSL82_01580</name>
</gene>
<feature type="transmembrane region" description="Helical" evidence="6">
    <location>
        <begin position="128"/>
        <end position="146"/>
    </location>
</feature>